<keyword evidence="7" id="KW-0460">Magnesium</keyword>
<dbReference type="InterPro" id="IPR040255">
    <property type="entry name" value="Non-specific_endonuclease"/>
</dbReference>
<dbReference type="Gene3D" id="3.40.570.10">
    <property type="entry name" value="Extracellular Endonuclease, subunit A"/>
    <property type="match status" value="1"/>
</dbReference>
<name>A0ABN7ALP7_9HEMI</name>
<evidence type="ECO:0000256" key="6">
    <source>
        <dbReference type="ARBA" id="ARBA00022801"/>
    </source>
</evidence>
<gene>
    <name evidence="11" type="ORF">NTJ_04639</name>
</gene>
<evidence type="ECO:0000256" key="8">
    <source>
        <dbReference type="RuleBase" id="RU366055"/>
    </source>
</evidence>
<comment type="similarity">
    <text evidence="2 8">Belongs to the DNA/RNA non-specific endonuclease family.</text>
</comment>
<evidence type="ECO:0000256" key="3">
    <source>
        <dbReference type="ARBA" id="ARBA00022722"/>
    </source>
</evidence>
<dbReference type="SMART" id="SM00892">
    <property type="entry name" value="Endonuclease_NS"/>
    <property type="match status" value="1"/>
</dbReference>
<keyword evidence="12" id="KW-1185">Reference proteome</keyword>
<dbReference type="GO" id="GO:0004519">
    <property type="term" value="F:endonuclease activity"/>
    <property type="evidence" value="ECO:0007669"/>
    <property type="project" value="UniProtKB-KW"/>
</dbReference>
<dbReference type="SMART" id="SM00477">
    <property type="entry name" value="NUC"/>
    <property type="match status" value="1"/>
</dbReference>
<feature type="domain" description="ENPP1-3/EXOG-like endonuclease/phosphodiesterase" evidence="9">
    <location>
        <begin position="96"/>
        <end position="306"/>
    </location>
</feature>
<protein>
    <recommendedName>
        <fullName evidence="8">Endonuclease</fullName>
        <ecNumber evidence="8">3.1.30.-</ecNumber>
    </recommendedName>
</protein>
<organism evidence="11 12">
    <name type="scientific">Nesidiocoris tenuis</name>
    <dbReference type="NCBI Taxonomy" id="355587"/>
    <lineage>
        <taxon>Eukaryota</taxon>
        <taxon>Metazoa</taxon>
        <taxon>Ecdysozoa</taxon>
        <taxon>Arthropoda</taxon>
        <taxon>Hexapoda</taxon>
        <taxon>Insecta</taxon>
        <taxon>Pterygota</taxon>
        <taxon>Neoptera</taxon>
        <taxon>Paraneoptera</taxon>
        <taxon>Hemiptera</taxon>
        <taxon>Heteroptera</taxon>
        <taxon>Panheteroptera</taxon>
        <taxon>Cimicomorpha</taxon>
        <taxon>Miridae</taxon>
        <taxon>Dicyphina</taxon>
        <taxon>Nesidiocoris</taxon>
    </lineage>
</organism>
<dbReference type="CDD" id="cd00091">
    <property type="entry name" value="NUC"/>
    <property type="match status" value="1"/>
</dbReference>
<dbReference type="PANTHER" id="PTHR13966:SF5">
    <property type="entry name" value="ENDONUCLEASE G, MITOCHONDRIAL"/>
    <property type="match status" value="1"/>
</dbReference>
<dbReference type="PROSITE" id="PS01070">
    <property type="entry name" value="NUCLEASE_NON_SPEC"/>
    <property type="match status" value="1"/>
</dbReference>
<feature type="domain" description="DNA/RNA non-specific endonuclease/pyrophosphatase/phosphodiesterase" evidence="10">
    <location>
        <begin position="95"/>
        <end position="306"/>
    </location>
</feature>
<reference evidence="11 12" key="1">
    <citation type="submission" date="2023-09" db="EMBL/GenBank/DDBJ databases">
        <title>Nesidiocoris tenuis whole genome shotgun sequence.</title>
        <authorList>
            <person name="Shibata T."/>
            <person name="Shimoda M."/>
            <person name="Kobayashi T."/>
            <person name="Uehara T."/>
        </authorList>
    </citation>
    <scope>NUCLEOTIDE SEQUENCE [LARGE SCALE GENOMIC DNA]</scope>
    <source>
        <strain evidence="11 12">Japan</strain>
    </source>
</reference>
<evidence type="ECO:0000256" key="5">
    <source>
        <dbReference type="ARBA" id="ARBA00022759"/>
    </source>
</evidence>
<accession>A0ABN7ALP7</accession>
<proteinExistence type="inferred from homology"/>
<evidence type="ECO:0000256" key="7">
    <source>
        <dbReference type="ARBA" id="ARBA00022842"/>
    </source>
</evidence>
<evidence type="ECO:0000313" key="11">
    <source>
        <dbReference type="EMBL" id="BES91830.1"/>
    </source>
</evidence>
<dbReference type="InterPro" id="IPR001604">
    <property type="entry name" value="Endo_G_ENPP1-like_dom"/>
</dbReference>
<dbReference type="SUPFAM" id="SSF54060">
    <property type="entry name" value="His-Me finger endonucleases"/>
    <property type="match status" value="1"/>
</dbReference>
<keyword evidence="5 8" id="KW-0255">Endonuclease</keyword>
<evidence type="ECO:0000256" key="2">
    <source>
        <dbReference type="ARBA" id="ARBA00010052"/>
    </source>
</evidence>
<evidence type="ECO:0000259" key="10">
    <source>
        <dbReference type="SMART" id="SM00892"/>
    </source>
</evidence>
<evidence type="ECO:0000256" key="4">
    <source>
        <dbReference type="ARBA" id="ARBA00022723"/>
    </source>
</evidence>
<dbReference type="InterPro" id="IPR018524">
    <property type="entry name" value="DNA/RNA_endonuclease_AS"/>
</dbReference>
<keyword evidence="6 8" id="KW-0378">Hydrolase</keyword>
<keyword evidence="4 8" id="KW-0479">Metal-binding</keyword>
<dbReference type="InterPro" id="IPR020821">
    <property type="entry name" value="ENPP1-3/EXOG-like_nuc-like"/>
</dbReference>
<dbReference type="EC" id="3.1.30.-" evidence="8"/>
<dbReference type="Proteomes" id="UP001307889">
    <property type="component" value="Chromosome 3"/>
</dbReference>
<evidence type="ECO:0000259" key="9">
    <source>
        <dbReference type="SMART" id="SM00477"/>
    </source>
</evidence>
<sequence>MNTIRSLLKKTGVQAAFFAAFGAAAWYGGSYYERQRCREKLASLGLPVTLSEYPQFPITPIISAAEVDQNRVALVQKRTSEIMRFGFPSLNNVRYFDDFLLSYDNRTRVANWVFEHLTEENLKVKDNVNRELCQFVEDPTIHQFFRSTNADYYRSGYDRGHLAAAGNHKLQQSHCDQTFTLSNIAPQVGVGFNRGAWNRLEKYVRAQARHNSNVYVCTGPVFKPHREADGKKYVKYEVIGERDVAVPTHFFKVIVMEGHDNKLTMEAYLMPNQPINDNAPLTQYLANLEDIEKLTGLLFLSDKLREQFREEMRKPIQGKKKAIR</sequence>
<dbReference type="InterPro" id="IPR044929">
    <property type="entry name" value="DNA/RNA_non-sp_Endonuclease_sf"/>
</dbReference>
<dbReference type="Pfam" id="PF01223">
    <property type="entry name" value="Endonuclease_NS"/>
    <property type="match status" value="1"/>
</dbReference>
<dbReference type="PANTHER" id="PTHR13966">
    <property type="entry name" value="ENDONUCLEASE RELATED"/>
    <property type="match status" value="1"/>
</dbReference>
<evidence type="ECO:0000256" key="1">
    <source>
        <dbReference type="ARBA" id="ARBA00001946"/>
    </source>
</evidence>
<evidence type="ECO:0000313" key="12">
    <source>
        <dbReference type="Proteomes" id="UP001307889"/>
    </source>
</evidence>
<dbReference type="EMBL" id="AP028911">
    <property type="protein sequence ID" value="BES91830.1"/>
    <property type="molecule type" value="Genomic_DNA"/>
</dbReference>
<keyword evidence="3 8" id="KW-0540">Nuclease</keyword>
<dbReference type="InterPro" id="IPR044925">
    <property type="entry name" value="His-Me_finger_sf"/>
</dbReference>
<comment type="cofactor">
    <cofactor evidence="1 8">
        <name>Mg(2+)</name>
        <dbReference type="ChEBI" id="CHEBI:18420"/>
    </cofactor>
</comment>